<dbReference type="InterPro" id="IPR046513">
    <property type="entry name" value="DUF6691"/>
</dbReference>
<feature type="transmembrane region" description="Helical" evidence="1">
    <location>
        <begin position="80"/>
        <end position="100"/>
    </location>
</feature>
<protein>
    <submittedName>
        <fullName evidence="2">YeeE/YedE family protein</fullName>
    </submittedName>
</protein>
<reference evidence="2 3" key="1">
    <citation type="submission" date="2018-09" db="EMBL/GenBank/DDBJ databases">
        <authorList>
            <person name="Zhu H."/>
        </authorList>
    </citation>
    <scope>NUCLEOTIDE SEQUENCE [LARGE SCALE GENOMIC DNA]</scope>
    <source>
        <strain evidence="2 3">K2S05-167</strain>
    </source>
</reference>
<dbReference type="Pfam" id="PF20398">
    <property type="entry name" value="DUF6691"/>
    <property type="match status" value="1"/>
</dbReference>
<organism evidence="2 3">
    <name type="scientific">Deinococcus cavernae</name>
    <dbReference type="NCBI Taxonomy" id="2320857"/>
    <lineage>
        <taxon>Bacteria</taxon>
        <taxon>Thermotogati</taxon>
        <taxon>Deinococcota</taxon>
        <taxon>Deinococci</taxon>
        <taxon>Deinococcales</taxon>
        <taxon>Deinococcaceae</taxon>
        <taxon>Deinococcus</taxon>
    </lineage>
</organism>
<dbReference type="OrthoDB" id="9790409at2"/>
<sequence length="106" mass="11730">MFRFQSFHMYGLLGSAIATGLVTTALLRRYGHTRDGQALHIPQKEKGWKRYVLGGICFGLGWGLTGLCPGPIFILLGAGIWPILIVFLFALIGTYLYGVLQPRLPH</sequence>
<evidence type="ECO:0000313" key="2">
    <source>
        <dbReference type="EMBL" id="RJF73660.1"/>
    </source>
</evidence>
<keyword evidence="1" id="KW-0812">Transmembrane</keyword>
<keyword evidence="1" id="KW-1133">Transmembrane helix</keyword>
<evidence type="ECO:0000313" key="3">
    <source>
        <dbReference type="Proteomes" id="UP000286287"/>
    </source>
</evidence>
<dbReference type="Proteomes" id="UP000286287">
    <property type="component" value="Unassembled WGS sequence"/>
</dbReference>
<gene>
    <name evidence="2" type="ORF">D3875_10310</name>
</gene>
<feature type="transmembrane region" description="Helical" evidence="1">
    <location>
        <begin position="51"/>
        <end position="74"/>
    </location>
</feature>
<evidence type="ECO:0000256" key="1">
    <source>
        <dbReference type="SAM" id="Phobius"/>
    </source>
</evidence>
<dbReference type="EMBL" id="QYUJ01000014">
    <property type="protein sequence ID" value="RJF73660.1"/>
    <property type="molecule type" value="Genomic_DNA"/>
</dbReference>
<accession>A0A418VCD0</accession>
<dbReference type="AlphaFoldDB" id="A0A418VCD0"/>
<feature type="transmembrane region" description="Helical" evidence="1">
    <location>
        <begin position="12"/>
        <end position="30"/>
    </location>
</feature>
<proteinExistence type="predicted"/>
<comment type="caution">
    <text evidence="2">The sequence shown here is derived from an EMBL/GenBank/DDBJ whole genome shotgun (WGS) entry which is preliminary data.</text>
</comment>
<keyword evidence="1" id="KW-0472">Membrane</keyword>
<name>A0A418VCD0_9DEIO</name>
<keyword evidence="3" id="KW-1185">Reference proteome</keyword>